<dbReference type="EMBL" id="QJJM01000009">
    <property type="protein sequence ID" value="PXW73877.1"/>
    <property type="molecule type" value="Genomic_DNA"/>
</dbReference>
<feature type="domain" description="MobA/VirD2-like nuclease" evidence="1">
    <location>
        <begin position="65"/>
        <end position="136"/>
    </location>
</feature>
<dbReference type="Pfam" id="PF11843">
    <property type="entry name" value="DUF3363"/>
    <property type="match status" value="2"/>
</dbReference>
<accession>A0A2V3UXA7</accession>
<name>A0A2V3UXA7_9SPHN</name>
<keyword evidence="3" id="KW-1185">Reference proteome</keyword>
<dbReference type="Proteomes" id="UP000248014">
    <property type="component" value="Unassembled WGS sequence"/>
</dbReference>
<evidence type="ECO:0000313" key="3">
    <source>
        <dbReference type="Proteomes" id="UP000248014"/>
    </source>
</evidence>
<dbReference type="InterPro" id="IPR021795">
    <property type="entry name" value="DUF3363"/>
</dbReference>
<evidence type="ECO:0000313" key="2">
    <source>
        <dbReference type="EMBL" id="PXW73877.1"/>
    </source>
</evidence>
<proteinExistence type="predicted"/>
<reference evidence="2 3" key="1">
    <citation type="submission" date="2018-05" db="EMBL/GenBank/DDBJ databases">
        <title>Genomic Encyclopedia of Type Strains, Phase IV (KMG-IV): sequencing the most valuable type-strain genomes for metagenomic binning, comparative biology and taxonomic classification.</title>
        <authorList>
            <person name="Goeker M."/>
        </authorList>
    </citation>
    <scope>NUCLEOTIDE SEQUENCE [LARGE SCALE GENOMIC DNA]</scope>
    <source>
        <strain evidence="2 3">DSM 3183</strain>
    </source>
</reference>
<gene>
    <name evidence="2" type="ORF">C7451_109167</name>
</gene>
<dbReference type="AlphaFoldDB" id="A0A2V3UXA7"/>
<organism evidence="2 3">
    <name type="scientific">Blastomonas natatoria</name>
    <dbReference type="NCBI Taxonomy" id="34015"/>
    <lineage>
        <taxon>Bacteria</taxon>
        <taxon>Pseudomonadati</taxon>
        <taxon>Pseudomonadota</taxon>
        <taxon>Alphaproteobacteria</taxon>
        <taxon>Sphingomonadales</taxon>
        <taxon>Sphingomonadaceae</taxon>
        <taxon>Blastomonas</taxon>
    </lineage>
</organism>
<evidence type="ECO:0000259" key="1">
    <source>
        <dbReference type="Pfam" id="PF03432"/>
    </source>
</evidence>
<protein>
    <submittedName>
        <fullName evidence="2">Type IV secretory pathway VirD2 relaxase</fullName>
    </submittedName>
</protein>
<dbReference type="InterPro" id="IPR005094">
    <property type="entry name" value="Endonuclease_MobA/VirD2"/>
</dbReference>
<dbReference type="Pfam" id="PF03432">
    <property type="entry name" value="Relaxase"/>
    <property type="match status" value="1"/>
</dbReference>
<sequence length="517" mass="57264">MRHRSPGQRRVTVLARIVRHKGAQYRAAPLARHISYLERDGVTRDGRDASMLDARSDESDRDAFAKRCEDDRHHFRFIVSPEDAGDMQDLRDFTRELMTDMAKDLGTKLDWVAVDHWNTDNPHIHILVRGVADDGTDLIIDRGYISDGLRRRAEERVTLELGPRSELDIRTALEREVDAERWTGLDRQLVQLGENMAGRVDLRPGGDGETGMRRLLIGRAAKLEQLGLASREGPAVWTIDPGAERALRDLSVRNDIIKTMHRAMTRDGGRFDPSALALHSKTPSDPIVGRLVERGLQDELAGSAYAIVDGTDGRTHHLRFDDMDMTGDARPGSIVELRSWEDAKGQTRFSLATRSDVALADQITSPGATWLDRQLVARGPVTTGNGFGLEVRDAMEARAQHLEAQGLARRQGQRLILAQDLIGTLRNEELASTAQAIAARTGLEHKSSATGDYVSGIYRERVALSSGRFAMIDDGMSFHLVPWRPALDKHLAQHITGTMSPGGTVDWSLGRGRGIGL</sequence>
<comment type="caution">
    <text evidence="2">The sequence shown here is derived from an EMBL/GenBank/DDBJ whole genome shotgun (WGS) entry which is preliminary data.</text>
</comment>